<comment type="function">
    <text evidence="5">Catalyzes the oxidation of either pyridoxine 5'-phosphate (PNP) or pyridoxamine 5'-phosphate (PMP) into pyridoxal 5'-phosphate (PLP).</text>
</comment>
<reference evidence="10" key="1">
    <citation type="submission" date="2022-01" db="EMBL/GenBank/DDBJ databases">
        <authorList>
            <person name="Karlyshev A.V."/>
            <person name="Jaspars M."/>
        </authorList>
    </citation>
    <scope>NUCLEOTIDE SEQUENCE</scope>
    <source>
        <strain evidence="10">AGSA3-2</strain>
    </source>
</reference>
<protein>
    <recommendedName>
        <fullName evidence="5">Pyridoxine/pyridoxamine 5'-phosphate oxidase</fullName>
        <ecNumber evidence="5">1.4.3.5</ecNumber>
    </recommendedName>
    <alternativeName>
        <fullName evidence="5">PNP/PMP oxidase</fullName>
        <shortName evidence="5">PNPOx</shortName>
    </alternativeName>
    <alternativeName>
        <fullName evidence="5">Pyridoxal 5'-phosphate synthase</fullName>
    </alternativeName>
</protein>
<feature type="binding site" evidence="5 7">
    <location>
        <begin position="58"/>
        <end position="63"/>
    </location>
    <ligand>
        <name>FMN</name>
        <dbReference type="ChEBI" id="CHEBI:58210"/>
    </ligand>
</feature>
<feature type="binding site" evidence="5 6">
    <location>
        <position position="63"/>
    </location>
    <ligand>
        <name>substrate</name>
    </ligand>
</feature>
<proteinExistence type="inferred from homology"/>
<dbReference type="EC" id="1.4.3.5" evidence="5"/>
<evidence type="ECO:0000256" key="2">
    <source>
        <dbReference type="ARBA" id="ARBA00022630"/>
    </source>
</evidence>
<dbReference type="Pfam" id="PF10590">
    <property type="entry name" value="PNP_phzG_C"/>
    <property type="match status" value="1"/>
</dbReference>
<evidence type="ECO:0000256" key="4">
    <source>
        <dbReference type="ARBA" id="ARBA00023002"/>
    </source>
</evidence>
<feature type="binding site" evidence="5 7">
    <location>
        <begin position="137"/>
        <end position="138"/>
    </location>
    <ligand>
        <name>FMN</name>
        <dbReference type="ChEBI" id="CHEBI:58210"/>
    </ligand>
</feature>
<sequence length="209" mass="23688">MRDIREEYQGKGLSEADLLADPVEQVRLWVEEAVNAGLPVANAMTLATVNAEGQPSARTVLLKGVEQGGFVFFSHYDSRKGDDIEASDKVAFVLYWSPMDRQITVQGRARKVDAETSRAYFKTRPYGSQISAVASPQSRPVDLETLEADVAQLRQEYPEGSDIPMPENWGGYLIVPEEIQFWQGRPNRLHDRVRYFQDDGKWLRERLAP</sequence>
<dbReference type="PIRSF" id="PIRSF000190">
    <property type="entry name" value="Pyd_amn-ph_oxd"/>
    <property type="match status" value="1"/>
</dbReference>
<comment type="caution">
    <text evidence="10">The sequence shown here is derived from an EMBL/GenBank/DDBJ whole genome shotgun (WGS) entry which is preliminary data.</text>
</comment>
<organism evidence="10 11">
    <name type="scientific">Alloalcanivorax xenomutans</name>
    <dbReference type="NCBI Taxonomy" id="1094342"/>
    <lineage>
        <taxon>Bacteria</taxon>
        <taxon>Pseudomonadati</taxon>
        <taxon>Pseudomonadota</taxon>
        <taxon>Gammaproteobacteria</taxon>
        <taxon>Oceanospirillales</taxon>
        <taxon>Alcanivoracaceae</taxon>
        <taxon>Alloalcanivorax</taxon>
    </lineage>
</organism>
<name>A0A9Q3W5E6_9GAMM</name>
<accession>A0A9Q3W5E6</accession>
<dbReference type="NCBIfam" id="TIGR00558">
    <property type="entry name" value="pdxH"/>
    <property type="match status" value="1"/>
</dbReference>
<feature type="binding site" evidence="5 7">
    <location>
        <position position="192"/>
    </location>
    <ligand>
        <name>FMN</name>
        <dbReference type="ChEBI" id="CHEBI:58210"/>
    </ligand>
</feature>
<feature type="binding site" evidence="5 7">
    <location>
        <position position="102"/>
    </location>
    <ligand>
        <name>FMN</name>
        <dbReference type="ChEBI" id="CHEBI:58210"/>
    </ligand>
</feature>
<dbReference type="InterPro" id="IPR011576">
    <property type="entry name" value="Pyridox_Oxase_N"/>
</dbReference>
<feature type="binding site" evidence="5 6">
    <location>
        <position position="128"/>
    </location>
    <ligand>
        <name>substrate</name>
    </ligand>
</feature>
<evidence type="ECO:0000313" key="10">
    <source>
        <dbReference type="EMBL" id="MCE7509508.1"/>
    </source>
</evidence>
<dbReference type="InterPro" id="IPR012349">
    <property type="entry name" value="Split_barrel_FMN-bd"/>
</dbReference>
<keyword evidence="3 5" id="KW-0288">FMN</keyword>
<dbReference type="InterPro" id="IPR019576">
    <property type="entry name" value="Pyridoxamine_oxidase_dimer_C"/>
</dbReference>
<feature type="domain" description="Pyridoxine 5'-phosphate oxidase dimerisation C-terminal" evidence="9">
    <location>
        <begin position="169"/>
        <end position="209"/>
    </location>
</feature>
<dbReference type="Proteomes" id="UP001107961">
    <property type="component" value="Unassembled WGS sequence"/>
</dbReference>
<comment type="catalytic activity">
    <reaction evidence="5">
        <text>pyridoxamine 5'-phosphate + O2 + H2O = pyridoxal 5'-phosphate + H2O2 + NH4(+)</text>
        <dbReference type="Rhea" id="RHEA:15817"/>
        <dbReference type="ChEBI" id="CHEBI:15377"/>
        <dbReference type="ChEBI" id="CHEBI:15379"/>
        <dbReference type="ChEBI" id="CHEBI:16240"/>
        <dbReference type="ChEBI" id="CHEBI:28938"/>
        <dbReference type="ChEBI" id="CHEBI:58451"/>
        <dbReference type="ChEBI" id="CHEBI:597326"/>
        <dbReference type="EC" id="1.4.3.5"/>
    </reaction>
</comment>
<dbReference type="PANTHER" id="PTHR10851:SF0">
    <property type="entry name" value="PYRIDOXINE-5'-PHOSPHATE OXIDASE"/>
    <property type="match status" value="1"/>
</dbReference>
<dbReference type="Gene3D" id="2.30.110.10">
    <property type="entry name" value="Electron Transport, Fmn-binding Protein, Chain A"/>
    <property type="match status" value="1"/>
</dbReference>
<feature type="binding site" evidence="5">
    <location>
        <begin position="73"/>
        <end position="74"/>
    </location>
    <ligand>
        <name>FMN</name>
        <dbReference type="ChEBI" id="CHEBI:58210"/>
    </ligand>
</feature>
<comment type="catalytic activity">
    <reaction evidence="5">
        <text>pyridoxine 5'-phosphate + O2 = pyridoxal 5'-phosphate + H2O2</text>
        <dbReference type="Rhea" id="RHEA:15149"/>
        <dbReference type="ChEBI" id="CHEBI:15379"/>
        <dbReference type="ChEBI" id="CHEBI:16240"/>
        <dbReference type="ChEBI" id="CHEBI:58589"/>
        <dbReference type="ChEBI" id="CHEBI:597326"/>
        <dbReference type="EC" id="1.4.3.5"/>
    </reaction>
</comment>
<evidence type="ECO:0000259" key="9">
    <source>
        <dbReference type="Pfam" id="PF10590"/>
    </source>
</evidence>
<keyword evidence="11" id="KW-1185">Reference proteome</keyword>
<feature type="binding site" evidence="5 7">
    <location>
        <position position="80"/>
    </location>
    <ligand>
        <name>FMN</name>
        <dbReference type="ChEBI" id="CHEBI:58210"/>
    </ligand>
</feature>
<comment type="similarity">
    <text evidence="1 5">Belongs to the pyridoxamine 5'-phosphate oxidase family.</text>
</comment>
<dbReference type="InterPro" id="IPR000659">
    <property type="entry name" value="Pyridox_Oxase"/>
</dbReference>
<dbReference type="RefSeq" id="WP_022993901.1">
    <property type="nucleotide sequence ID" value="NZ_CBDDTQ010000003.1"/>
</dbReference>
<feature type="domain" description="Pyridoxamine 5'-phosphate oxidase N-terminal" evidence="8">
    <location>
        <begin position="31"/>
        <end position="154"/>
    </location>
</feature>
<feature type="binding site" evidence="5 7">
    <location>
        <position position="79"/>
    </location>
    <ligand>
        <name>FMN</name>
        <dbReference type="ChEBI" id="CHEBI:58210"/>
    </ligand>
</feature>
<evidence type="ECO:0000256" key="3">
    <source>
        <dbReference type="ARBA" id="ARBA00022643"/>
    </source>
</evidence>
<dbReference type="GO" id="GO:0004733">
    <property type="term" value="F:pyridoxamine phosphate oxidase activity"/>
    <property type="evidence" value="ECO:0007669"/>
    <property type="project" value="UniProtKB-UniRule"/>
</dbReference>
<feature type="binding site" evidence="5 7">
    <location>
        <position position="182"/>
    </location>
    <ligand>
        <name>FMN</name>
        <dbReference type="ChEBI" id="CHEBI:58210"/>
    </ligand>
</feature>
<evidence type="ECO:0000313" key="11">
    <source>
        <dbReference type="Proteomes" id="UP001107961"/>
    </source>
</evidence>
<evidence type="ECO:0000259" key="8">
    <source>
        <dbReference type="Pfam" id="PF01243"/>
    </source>
</evidence>
<comment type="subunit">
    <text evidence="5">Homodimer.</text>
</comment>
<dbReference type="AlphaFoldDB" id="A0A9Q3W5E6"/>
<feature type="binding site" evidence="5 6">
    <location>
        <begin position="188"/>
        <end position="190"/>
    </location>
    <ligand>
        <name>substrate</name>
    </ligand>
</feature>
<keyword evidence="2 5" id="KW-0285">Flavoprotein</keyword>
<dbReference type="NCBIfam" id="NF004231">
    <property type="entry name" value="PRK05679.1"/>
    <property type="match status" value="1"/>
</dbReference>
<dbReference type="EMBL" id="JAJVKT010000014">
    <property type="protein sequence ID" value="MCE7509508.1"/>
    <property type="molecule type" value="Genomic_DNA"/>
</dbReference>
<dbReference type="KEGG" id="axe:P40_03420"/>
<evidence type="ECO:0000256" key="6">
    <source>
        <dbReference type="PIRSR" id="PIRSR000190-1"/>
    </source>
</evidence>
<dbReference type="PANTHER" id="PTHR10851">
    <property type="entry name" value="PYRIDOXINE-5-PHOSPHATE OXIDASE"/>
    <property type="match status" value="1"/>
</dbReference>
<dbReference type="Pfam" id="PF01243">
    <property type="entry name" value="PNPOx_N"/>
    <property type="match status" value="1"/>
</dbReference>
<feature type="binding site" evidence="5 6">
    <location>
        <position position="124"/>
    </location>
    <ligand>
        <name>substrate</name>
    </ligand>
</feature>
<evidence type="ECO:0000256" key="7">
    <source>
        <dbReference type="PIRSR" id="PIRSR000190-2"/>
    </source>
</evidence>
<feature type="binding site" evidence="6">
    <location>
        <begin position="5"/>
        <end position="8"/>
    </location>
    <ligand>
        <name>substrate</name>
    </ligand>
</feature>
<gene>
    <name evidence="5 10" type="primary">pdxH</name>
    <name evidence="10" type="ORF">LZG35_12730</name>
</gene>
<dbReference type="GO" id="GO:0008615">
    <property type="term" value="P:pyridoxine biosynthetic process"/>
    <property type="evidence" value="ECO:0007669"/>
    <property type="project" value="UniProtKB-UniRule"/>
</dbReference>
<keyword evidence="5" id="KW-0664">Pyridoxine biosynthesis</keyword>
<dbReference type="HAMAP" id="MF_01629">
    <property type="entry name" value="PdxH"/>
    <property type="match status" value="1"/>
</dbReference>
<keyword evidence="4 5" id="KW-0560">Oxidoreductase</keyword>
<dbReference type="GO" id="GO:0010181">
    <property type="term" value="F:FMN binding"/>
    <property type="evidence" value="ECO:0007669"/>
    <property type="project" value="UniProtKB-UniRule"/>
</dbReference>
<comment type="pathway">
    <text evidence="5">Cofactor metabolism; pyridoxal 5'-phosphate salvage; pyridoxal 5'-phosphate from pyridoxine 5'-phosphate: step 1/1.</text>
</comment>
<feature type="binding site" evidence="5 6">
    <location>
        <position position="120"/>
    </location>
    <ligand>
        <name>substrate</name>
    </ligand>
</feature>
<dbReference type="SUPFAM" id="SSF50475">
    <property type="entry name" value="FMN-binding split barrel"/>
    <property type="match status" value="1"/>
</dbReference>
<comment type="pathway">
    <text evidence="5">Cofactor metabolism; pyridoxal 5'-phosphate salvage; pyridoxal 5'-phosphate from pyridoxamine 5'-phosphate: step 1/1.</text>
</comment>
<evidence type="ECO:0000256" key="5">
    <source>
        <dbReference type="HAMAP-Rule" id="MF_01629"/>
    </source>
</evidence>
<comment type="cofactor">
    <cofactor evidence="5 7">
        <name>FMN</name>
        <dbReference type="ChEBI" id="CHEBI:58210"/>
    </cofactor>
    <text evidence="5 7">Binds 1 FMN per subunit.</text>
</comment>
<evidence type="ECO:0000256" key="1">
    <source>
        <dbReference type="ARBA" id="ARBA00007301"/>
    </source>
</evidence>